<dbReference type="PANTHER" id="PTHR30535:SF4">
    <property type="entry name" value="HEMIN-BINDING PERIPLASMIC PROTEIN HMUT"/>
    <property type="match status" value="1"/>
</dbReference>
<dbReference type="SUPFAM" id="SSF53807">
    <property type="entry name" value="Helical backbone' metal receptor"/>
    <property type="match status" value="1"/>
</dbReference>
<dbReference type="RefSeq" id="WP_183118207.1">
    <property type="nucleotide sequence ID" value="NZ_JABEQF010000002.1"/>
</dbReference>
<dbReference type="EMBL" id="JABEQF010000002">
    <property type="protein sequence ID" value="MBB2189021.1"/>
    <property type="molecule type" value="Genomic_DNA"/>
</dbReference>
<dbReference type="InterPro" id="IPR002491">
    <property type="entry name" value="ABC_transptr_periplasmic_BD"/>
</dbReference>
<sequence>MRRRPALTCLIVIGLVAVWGGARAQTRHRIVSLNLCTDQMLLLLVPRQDIVGVTSLAADCSNAVMCDAARGLPVIRQTAEAVIAARPDLVLGGVYTAATAILAARETGLPVMQVPPAERLDDIPRQIREVARAVGVPERGEALAGAFARRLDALRRVPSVTDPVAAIYGANGFVTDKGSLSDDVLTHAGLRNFTTVAGMGRAHFLPIEMLIARPPDLLVVDRSGVGTSLAQSMLDHPALRDAFPGPHRVTIPARLWLCGLPQTLDALDRLARARDALERGNR</sequence>
<evidence type="ECO:0000259" key="1">
    <source>
        <dbReference type="PROSITE" id="PS50983"/>
    </source>
</evidence>
<dbReference type="PANTHER" id="PTHR30535">
    <property type="entry name" value="VITAMIN B12-BINDING PROTEIN"/>
    <property type="match status" value="1"/>
</dbReference>
<gene>
    <name evidence="2" type="ORF">HLH34_03460</name>
</gene>
<dbReference type="Proteomes" id="UP000555756">
    <property type="component" value="Unassembled WGS sequence"/>
</dbReference>
<dbReference type="Pfam" id="PF01497">
    <property type="entry name" value="Peripla_BP_2"/>
    <property type="match status" value="1"/>
</dbReference>
<dbReference type="Gene3D" id="3.40.50.1980">
    <property type="entry name" value="Nitrogenase molybdenum iron protein domain"/>
    <property type="match status" value="2"/>
</dbReference>
<organism evidence="2 3">
    <name type="scientific">Gluconacetobacter azotocaptans</name>
    <dbReference type="NCBI Taxonomy" id="142834"/>
    <lineage>
        <taxon>Bacteria</taxon>
        <taxon>Pseudomonadati</taxon>
        <taxon>Pseudomonadota</taxon>
        <taxon>Alphaproteobacteria</taxon>
        <taxon>Acetobacterales</taxon>
        <taxon>Acetobacteraceae</taxon>
        <taxon>Gluconacetobacter</taxon>
    </lineage>
</organism>
<dbReference type="AlphaFoldDB" id="A0A7W4JQG4"/>
<comment type="caution">
    <text evidence="2">The sequence shown here is derived from an EMBL/GenBank/DDBJ whole genome shotgun (WGS) entry which is preliminary data.</text>
</comment>
<keyword evidence="3" id="KW-1185">Reference proteome</keyword>
<feature type="domain" description="Fe/B12 periplasmic-binding" evidence="1">
    <location>
        <begin position="29"/>
        <end position="278"/>
    </location>
</feature>
<evidence type="ECO:0000313" key="2">
    <source>
        <dbReference type="EMBL" id="MBB2189021.1"/>
    </source>
</evidence>
<dbReference type="PROSITE" id="PS50983">
    <property type="entry name" value="FE_B12_PBP"/>
    <property type="match status" value="1"/>
</dbReference>
<proteinExistence type="predicted"/>
<name>A0A7W4JQG4_9PROT</name>
<accession>A0A7W4JQG4</accession>
<reference evidence="2 3" key="1">
    <citation type="submission" date="2020-04" db="EMBL/GenBank/DDBJ databases">
        <title>Description of novel Gluconacetobacter.</title>
        <authorList>
            <person name="Sombolestani A."/>
        </authorList>
    </citation>
    <scope>NUCLEOTIDE SEQUENCE [LARGE SCALE GENOMIC DNA]</scope>
    <source>
        <strain evidence="2 3">LMG 21311</strain>
    </source>
</reference>
<evidence type="ECO:0000313" key="3">
    <source>
        <dbReference type="Proteomes" id="UP000555756"/>
    </source>
</evidence>
<protein>
    <submittedName>
        <fullName evidence="2">ABC transporter substrate-binding protein</fullName>
    </submittedName>
</protein>
<dbReference type="InterPro" id="IPR050902">
    <property type="entry name" value="ABC_Transporter_SBP"/>
</dbReference>